<organism evidence="5 6">
    <name type="scientific">Streptomyces tendae</name>
    <dbReference type="NCBI Taxonomy" id="1932"/>
    <lineage>
        <taxon>Bacteria</taxon>
        <taxon>Bacillati</taxon>
        <taxon>Actinomycetota</taxon>
        <taxon>Actinomycetes</taxon>
        <taxon>Kitasatosporales</taxon>
        <taxon>Streptomycetaceae</taxon>
        <taxon>Streptomyces</taxon>
    </lineage>
</organism>
<dbReference type="SUPFAM" id="SSF46785">
    <property type="entry name" value="Winged helix' DNA-binding domain"/>
    <property type="match status" value="1"/>
</dbReference>
<dbReference type="Gene3D" id="1.10.287.100">
    <property type="match status" value="1"/>
</dbReference>
<protein>
    <submittedName>
        <fullName evidence="5">MarR family transcriptional regulator</fullName>
    </submittedName>
</protein>
<feature type="domain" description="HTH marR-type" evidence="4">
    <location>
        <begin position="1"/>
        <end position="133"/>
    </location>
</feature>
<evidence type="ECO:0000256" key="1">
    <source>
        <dbReference type="ARBA" id="ARBA00023015"/>
    </source>
</evidence>
<dbReference type="InterPro" id="IPR036388">
    <property type="entry name" value="WH-like_DNA-bd_sf"/>
</dbReference>
<dbReference type="SMART" id="SM00347">
    <property type="entry name" value="HTH_MARR"/>
    <property type="match status" value="1"/>
</dbReference>
<keyword evidence="3" id="KW-0804">Transcription</keyword>
<dbReference type="Gene3D" id="1.10.10.10">
    <property type="entry name" value="Winged helix-like DNA-binding domain superfamily/Winged helix DNA-binding domain"/>
    <property type="match status" value="1"/>
</dbReference>
<accession>A0ABX5ZTP9</accession>
<dbReference type="RefSeq" id="WP_150155294.1">
    <property type="nucleotide sequence ID" value="NZ_CP043959.1"/>
</dbReference>
<evidence type="ECO:0000256" key="3">
    <source>
        <dbReference type="ARBA" id="ARBA00023163"/>
    </source>
</evidence>
<dbReference type="PANTHER" id="PTHR39515">
    <property type="entry name" value="CONSERVED PROTEIN"/>
    <property type="match status" value="1"/>
</dbReference>
<gene>
    <name evidence="5" type="ORF">F3L20_18350</name>
</gene>
<dbReference type="Pfam" id="PF12802">
    <property type="entry name" value="MarR_2"/>
    <property type="match status" value="1"/>
</dbReference>
<dbReference type="PROSITE" id="PS50995">
    <property type="entry name" value="HTH_MARR_2"/>
    <property type="match status" value="1"/>
</dbReference>
<dbReference type="Proteomes" id="UP000324308">
    <property type="component" value="Chromosome"/>
</dbReference>
<keyword evidence="2" id="KW-0238">DNA-binding</keyword>
<keyword evidence="1" id="KW-0805">Transcription regulation</keyword>
<evidence type="ECO:0000256" key="2">
    <source>
        <dbReference type="ARBA" id="ARBA00023125"/>
    </source>
</evidence>
<dbReference type="PANTHER" id="PTHR39515:SF2">
    <property type="entry name" value="HTH-TYPE TRANSCRIPTIONAL REGULATOR RV0880"/>
    <property type="match status" value="1"/>
</dbReference>
<name>A0ABX5ZTP9_STRTE</name>
<dbReference type="EMBL" id="CP043959">
    <property type="protein sequence ID" value="QER87567.1"/>
    <property type="molecule type" value="Genomic_DNA"/>
</dbReference>
<dbReference type="InterPro" id="IPR000835">
    <property type="entry name" value="HTH_MarR-typ"/>
</dbReference>
<dbReference type="InterPro" id="IPR052526">
    <property type="entry name" value="HTH-type_Bedaq_tolerance"/>
</dbReference>
<dbReference type="InterPro" id="IPR036390">
    <property type="entry name" value="WH_DNA-bd_sf"/>
</dbReference>
<dbReference type="PROSITE" id="PS01117">
    <property type="entry name" value="HTH_MARR_1"/>
    <property type="match status" value="1"/>
</dbReference>
<sequence length="141" mass="15278">MDDKQLAEELRLTIGQLVRTVRSADTMPPGEAAILGYLDRSGPLTTADVAQQRGVSHQSAAKAVKELLAQGLVRAEAHPSDGRKLLLHLTSTGRERLAEERQRRADWLSTAIDGALSPEERKTLEAALPLLTRLASHLAGK</sequence>
<evidence type="ECO:0000313" key="5">
    <source>
        <dbReference type="EMBL" id="QER87567.1"/>
    </source>
</evidence>
<proteinExistence type="predicted"/>
<evidence type="ECO:0000259" key="4">
    <source>
        <dbReference type="PROSITE" id="PS50995"/>
    </source>
</evidence>
<evidence type="ECO:0000313" key="6">
    <source>
        <dbReference type="Proteomes" id="UP000324308"/>
    </source>
</evidence>
<reference evidence="5 6" key="1">
    <citation type="submission" date="2019-09" db="EMBL/GenBank/DDBJ databases">
        <title>Draft genome sequence of the Ebosin-producing strain Streptomyces sp. 139.</title>
        <authorList>
            <person name="Ai L."/>
            <person name="Geng M."/>
            <person name="Ma M."/>
            <person name="Bai L."/>
        </authorList>
    </citation>
    <scope>NUCLEOTIDE SEQUENCE [LARGE SCALE GENOMIC DNA]</scope>
    <source>
        <strain evidence="5 6">139</strain>
    </source>
</reference>
<keyword evidence="6" id="KW-1185">Reference proteome</keyword>
<dbReference type="InterPro" id="IPR023187">
    <property type="entry name" value="Tscrpt_reg_MarR-type_CS"/>
</dbReference>